<accession>A0ABZ3C7W5</accession>
<dbReference type="Pfam" id="PF01578">
    <property type="entry name" value="Cytochrom_C_asm"/>
    <property type="match status" value="1"/>
</dbReference>
<keyword evidence="9" id="KW-1185">Reference proteome</keyword>
<evidence type="ECO:0000256" key="3">
    <source>
        <dbReference type="ARBA" id="ARBA00022748"/>
    </source>
</evidence>
<proteinExistence type="predicted"/>
<dbReference type="Proteomes" id="UP001434337">
    <property type="component" value="Chromosome"/>
</dbReference>
<dbReference type="NCBIfam" id="TIGR03144">
    <property type="entry name" value="cytochr_II_ccsB"/>
    <property type="match status" value="1"/>
</dbReference>
<dbReference type="InterPro" id="IPR045062">
    <property type="entry name" value="Cyt_c_biogenesis_CcsA/CcmC"/>
</dbReference>
<evidence type="ECO:0000313" key="8">
    <source>
        <dbReference type="EMBL" id="WZW98874.1"/>
    </source>
</evidence>
<reference evidence="8 9" key="1">
    <citation type="journal article" date="2023" name="Environ Microbiome">
        <title>A coral-associated actinobacterium mitigates coral bleaching under heat stress.</title>
        <authorList>
            <person name="Li J."/>
            <person name="Zou Y."/>
            <person name="Li Q."/>
            <person name="Zhang J."/>
            <person name="Bourne D.G."/>
            <person name="Lyu Y."/>
            <person name="Liu C."/>
            <person name="Zhang S."/>
        </authorList>
    </citation>
    <scope>NUCLEOTIDE SEQUENCE [LARGE SCALE GENOMIC DNA]</scope>
    <source>
        <strain evidence="8 9">SCSIO 13291</strain>
    </source>
</reference>
<dbReference type="InterPro" id="IPR017562">
    <property type="entry name" value="Cyt_c_biogenesis_CcsA"/>
</dbReference>
<keyword evidence="4 6" id="KW-1133">Transmembrane helix</keyword>
<organism evidence="8 9">
    <name type="scientific">Propioniciclava soli</name>
    <dbReference type="NCBI Taxonomy" id="2775081"/>
    <lineage>
        <taxon>Bacteria</taxon>
        <taxon>Bacillati</taxon>
        <taxon>Actinomycetota</taxon>
        <taxon>Actinomycetes</taxon>
        <taxon>Propionibacteriales</taxon>
        <taxon>Propionibacteriaceae</taxon>
        <taxon>Propioniciclava</taxon>
    </lineage>
</organism>
<sequence>MLELSRICLAAATVLLTLALVSNVVIVLTRNTAARKAAAKEAALVGASGAGGAEPERLAASPAVVESPSRGLGWYTDRTIEISLVLLTVGLAARTFATGHAPFANQYEFACSFAWGMTLAYVFFNHRYRLRTLSLAILPLPVLMLLYAATVGSEAVPLMPALDNHLLLTLHVATAILGYGAAAVAFGAAVFYLIRPHLKLRGLPSEELLDEIGYRAVVITFPMLTIMIILGAVWADIAWGRYWSWDPKETASLVTWLIYGAYLHARVSRGWRGNRSAGLLILGFVAILFTYYGNLFFGGLHAYA</sequence>
<dbReference type="EMBL" id="CP115965">
    <property type="protein sequence ID" value="WZW98874.1"/>
    <property type="molecule type" value="Genomic_DNA"/>
</dbReference>
<evidence type="ECO:0000256" key="4">
    <source>
        <dbReference type="ARBA" id="ARBA00022989"/>
    </source>
</evidence>
<dbReference type="PANTHER" id="PTHR30071">
    <property type="entry name" value="HEME EXPORTER PROTEIN C"/>
    <property type="match status" value="1"/>
</dbReference>
<evidence type="ECO:0000313" key="9">
    <source>
        <dbReference type="Proteomes" id="UP001434337"/>
    </source>
</evidence>
<keyword evidence="5 6" id="KW-0472">Membrane</keyword>
<comment type="subcellular location">
    <subcellularLocation>
        <location evidence="1">Membrane</location>
        <topology evidence="1">Multi-pass membrane protein</topology>
    </subcellularLocation>
</comment>
<feature type="transmembrane region" description="Helical" evidence="6">
    <location>
        <begin position="133"/>
        <end position="150"/>
    </location>
</feature>
<evidence type="ECO:0000256" key="6">
    <source>
        <dbReference type="SAM" id="Phobius"/>
    </source>
</evidence>
<keyword evidence="3" id="KW-0201">Cytochrome c-type biogenesis</keyword>
<evidence type="ECO:0000256" key="5">
    <source>
        <dbReference type="ARBA" id="ARBA00023136"/>
    </source>
</evidence>
<evidence type="ECO:0000256" key="2">
    <source>
        <dbReference type="ARBA" id="ARBA00022692"/>
    </source>
</evidence>
<dbReference type="InterPro" id="IPR002541">
    <property type="entry name" value="Cyt_c_assembly"/>
</dbReference>
<dbReference type="PANTHER" id="PTHR30071:SF1">
    <property type="entry name" value="CYTOCHROME B_B6 PROTEIN-RELATED"/>
    <property type="match status" value="1"/>
</dbReference>
<feature type="transmembrane region" description="Helical" evidence="6">
    <location>
        <begin position="214"/>
        <end position="235"/>
    </location>
</feature>
<protein>
    <submittedName>
        <fullName evidence="8">C-type cytochrome biogenesis protein CcsB</fullName>
    </submittedName>
</protein>
<feature type="transmembrane region" description="Helical" evidence="6">
    <location>
        <begin position="250"/>
        <end position="267"/>
    </location>
</feature>
<dbReference type="RefSeq" id="WP_342372764.1">
    <property type="nucleotide sequence ID" value="NZ_CP115965.1"/>
</dbReference>
<name>A0ABZ3C7W5_9ACTN</name>
<feature type="domain" description="Cytochrome c assembly protein" evidence="7">
    <location>
        <begin position="105"/>
        <end position="301"/>
    </location>
</feature>
<feature type="transmembrane region" description="Helical" evidence="6">
    <location>
        <begin position="279"/>
        <end position="303"/>
    </location>
</feature>
<feature type="transmembrane region" description="Helical" evidence="6">
    <location>
        <begin position="107"/>
        <end position="124"/>
    </location>
</feature>
<feature type="transmembrane region" description="Helical" evidence="6">
    <location>
        <begin position="170"/>
        <end position="194"/>
    </location>
</feature>
<evidence type="ECO:0000256" key="1">
    <source>
        <dbReference type="ARBA" id="ARBA00004141"/>
    </source>
</evidence>
<evidence type="ECO:0000259" key="7">
    <source>
        <dbReference type="Pfam" id="PF01578"/>
    </source>
</evidence>
<gene>
    <name evidence="8" type="primary">ccsB</name>
    <name evidence="8" type="ORF">PCC79_01285</name>
</gene>
<keyword evidence="2 6" id="KW-0812">Transmembrane</keyword>